<feature type="region of interest" description="Disordered" evidence="1">
    <location>
        <begin position="784"/>
        <end position="878"/>
    </location>
</feature>
<dbReference type="EMBL" id="JAACJP010000010">
    <property type="protein sequence ID" value="KAF5381559.1"/>
    <property type="molecule type" value="Genomic_DNA"/>
</dbReference>
<name>A0A8H5HE33_9AGAR</name>
<keyword evidence="3" id="KW-1185">Reference proteome</keyword>
<feature type="compositionally biased region" description="Low complexity" evidence="1">
    <location>
        <begin position="979"/>
        <end position="989"/>
    </location>
</feature>
<accession>A0A8H5HE33</accession>
<feature type="region of interest" description="Disordered" evidence="1">
    <location>
        <begin position="395"/>
        <end position="415"/>
    </location>
</feature>
<evidence type="ECO:0000313" key="3">
    <source>
        <dbReference type="Proteomes" id="UP000565441"/>
    </source>
</evidence>
<feature type="region of interest" description="Disordered" evidence="1">
    <location>
        <begin position="247"/>
        <end position="304"/>
    </location>
</feature>
<feature type="compositionally biased region" description="Basic and acidic residues" evidence="1">
    <location>
        <begin position="1"/>
        <end position="10"/>
    </location>
</feature>
<feature type="region of interest" description="Disordered" evidence="1">
    <location>
        <begin position="322"/>
        <end position="358"/>
    </location>
</feature>
<feature type="region of interest" description="Disordered" evidence="1">
    <location>
        <begin position="1"/>
        <end position="39"/>
    </location>
</feature>
<reference evidence="2 3" key="1">
    <citation type="journal article" date="2020" name="ISME J.">
        <title>Uncovering the hidden diversity of litter-decomposition mechanisms in mushroom-forming fungi.</title>
        <authorList>
            <person name="Floudas D."/>
            <person name="Bentzer J."/>
            <person name="Ahren D."/>
            <person name="Johansson T."/>
            <person name="Persson P."/>
            <person name="Tunlid A."/>
        </authorList>
    </citation>
    <scope>NUCLEOTIDE SEQUENCE [LARGE SCALE GENOMIC DNA]</scope>
    <source>
        <strain evidence="2 3">CBS 661.87</strain>
    </source>
</reference>
<feature type="compositionally biased region" description="Gly residues" evidence="1">
    <location>
        <begin position="832"/>
        <end position="844"/>
    </location>
</feature>
<feature type="compositionally biased region" description="Polar residues" evidence="1">
    <location>
        <begin position="401"/>
        <end position="410"/>
    </location>
</feature>
<comment type="caution">
    <text evidence="2">The sequence shown here is derived from an EMBL/GenBank/DDBJ whole genome shotgun (WGS) entry which is preliminary data.</text>
</comment>
<feature type="region of interest" description="Disordered" evidence="1">
    <location>
        <begin position="609"/>
        <end position="666"/>
    </location>
</feature>
<feature type="compositionally biased region" description="Polar residues" evidence="1">
    <location>
        <begin position="457"/>
        <end position="466"/>
    </location>
</feature>
<dbReference type="AlphaFoldDB" id="A0A8H5HE33"/>
<dbReference type="OrthoDB" id="354769at2759"/>
<evidence type="ECO:0000256" key="1">
    <source>
        <dbReference type="SAM" id="MobiDB-lite"/>
    </source>
</evidence>
<proteinExistence type="predicted"/>
<feature type="compositionally biased region" description="Polar residues" evidence="1">
    <location>
        <begin position="333"/>
        <end position="342"/>
    </location>
</feature>
<evidence type="ECO:0000313" key="2">
    <source>
        <dbReference type="EMBL" id="KAF5381559.1"/>
    </source>
</evidence>
<gene>
    <name evidence="2" type="ORF">D9615_005528</name>
</gene>
<feature type="region of interest" description="Disordered" evidence="1">
    <location>
        <begin position="130"/>
        <end position="228"/>
    </location>
</feature>
<organism evidence="2 3">
    <name type="scientific">Tricholomella constricta</name>
    <dbReference type="NCBI Taxonomy" id="117010"/>
    <lineage>
        <taxon>Eukaryota</taxon>
        <taxon>Fungi</taxon>
        <taxon>Dikarya</taxon>
        <taxon>Basidiomycota</taxon>
        <taxon>Agaricomycotina</taxon>
        <taxon>Agaricomycetes</taxon>
        <taxon>Agaricomycetidae</taxon>
        <taxon>Agaricales</taxon>
        <taxon>Tricholomatineae</taxon>
        <taxon>Lyophyllaceae</taxon>
        <taxon>Tricholomella</taxon>
    </lineage>
</organism>
<feature type="region of interest" description="Disordered" evidence="1">
    <location>
        <begin position="428"/>
        <end position="478"/>
    </location>
</feature>
<feature type="region of interest" description="Disordered" evidence="1">
    <location>
        <begin position="705"/>
        <end position="751"/>
    </location>
</feature>
<feature type="compositionally biased region" description="Polar residues" evidence="1">
    <location>
        <begin position="178"/>
        <end position="190"/>
    </location>
</feature>
<dbReference type="Proteomes" id="UP000565441">
    <property type="component" value="Unassembled WGS sequence"/>
</dbReference>
<protein>
    <submittedName>
        <fullName evidence="2">Uncharacterized protein</fullName>
    </submittedName>
</protein>
<sequence length="1011" mass="111055">MQETKARFTAEENPYINPGPKVEERETRDSSAAGADEMAAVVGSSVDTLHVSQPSRVDKLLGIGKLPFALFIDPNVSNNPHPPLNNLRERARAKGKLLKLKNITDSNQRPQMRQVNDKLVLDIRRRSTSSVSGVWTPPGLEGPQRRPLLSHGSRRSSTSSSSSTTTYGPASTIDPRISISSTIYPASSAHSHPHDMYHSVDPVPIMPSNRTSSLQPASPVNDRNNGRQSFMDILSPAVPQFTLPELHHHRTHSQPPSRTSSPKPPLPTAPKPIFNRSSPKISPQHRYDEPKQLSTKLPPTTNFLDLDEHSDLIRKNRKLAQVFGQPPGPDAFPQQQESSRSTKAPVLPPISSSNSRHERGAAANLDLAINQQGEWLPALEYMQIHAGRHSEPLSPEDLSFFNATTRSSPSPDADIHAQDEIRMSSPTSFIDLSDDLGSATLATPNKAAPQTRGRRPSSPSAQSLFENMSPEEQAEEFRRRKRDKLAKVHRFLGRVPVNLVLGFNESEPSLPPVEPNMVMATLPENEEATRKAWLRRRRSSSAAAYSSTWSDEVDRIKEDLNMKEKAINVRRAQKMEKVFGVAPPQTLYHTRRSPSPSVSNSAAITGHKMISGWTSPGESLPPVTGLRNPNRSSYSKPKRSKDNRPGTSESNKALLPKGHSDSRDRDFQKRTSIVYSHYQDSLNSLNDIIDRDDRESLAELHEYLSSGDMTIPPPLQPLTRTPTGGTSGDCRLSNASSGKSERRRSLPAHTSIMSIGRAGGAAKLTQSFGVDYRELITDVAVENSYEYSSESEPDSATTTEKGRAPSSPRGYELDLDHTPPPPRSEFKMQGNRGEGGGQGQGQGQGRMVLHTPGGKVQPQSKSQFQPQQQQRKAHSQIYDSPASAVRALPPVTRPQSQIYRTALKSETSGRLGTEESCRGYSTNTRSLNSANSSSSITEANANVSSSSRSRNRALITLDTNRLRPSPPSPYRKSTFLLNPPTAATADRPTAPNPVDTAHFIHRDVPNSTPRV</sequence>
<feature type="compositionally biased region" description="Polar residues" evidence="1">
    <location>
        <begin position="292"/>
        <end position="303"/>
    </location>
</feature>
<feature type="region of interest" description="Disordered" evidence="1">
    <location>
        <begin position="902"/>
        <end position="993"/>
    </location>
</feature>
<feature type="compositionally biased region" description="Low complexity" evidence="1">
    <location>
        <begin position="857"/>
        <end position="870"/>
    </location>
</feature>
<feature type="compositionally biased region" description="Low complexity" evidence="1">
    <location>
        <begin position="921"/>
        <end position="948"/>
    </location>
</feature>
<feature type="compositionally biased region" description="Low complexity" evidence="1">
    <location>
        <begin position="155"/>
        <end position="166"/>
    </location>
</feature>
<feature type="compositionally biased region" description="Polar residues" evidence="1">
    <location>
        <begin position="208"/>
        <end position="228"/>
    </location>
</feature>